<proteinExistence type="predicted"/>
<dbReference type="OrthoDB" id="5400409at2759"/>
<name>A0A9P8V870_9PEZI</name>
<feature type="compositionally biased region" description="Polar residues" evidence="1">
    <location>
        <begin position="567"/>
        <end position="583"/>
    </location>
</feature>
<feature type="compositionally biased region" description="Polar residues" evidence="1">
    <location>
        <begin position="522"/>
        <end position="560"/>
    </location>
</feature>
<evidence type="ECO:0000313" key="3">
    <source>
        <dbReference type="Proteomes" id="UP000770015"/>
    </source>
</evidence>
<feature type="compositionally biased region" description="Polar residues" evidence="1">
    <location>
        <begin position="636"/>
        <end position="653"/>
    </location>
</feature>
<reference evidence="2" key="1">
    <citation type="journal article" date="2021" name="Nat. Commun.">
        <title>Genetic determinants of endophytism in the Arabidopsis root mycobiome.</title>
        <authorList>
            <person name="Mesny F."/>
            <person name="Miyauchi S."/>
            <person name="Thiergart T."/>
            <person name="Pickel B."/>
            <person name="Atanasova L."/>
            <person name="Karlsson M."/>
            <person name="Huettel B."/>
            <person name="Barry K.W."/>
            <person name="Haridas S."/>
            <person name="Chen C."/>
            <person name="Bauer D."/>
            <person name="Andreopoulos W."/>
            <person name="Pangilinan J."/>
            <person name="LaButti K."/>
            <person name="Riley R."/>
            <person name="Lipzen A."/>
            <person name="Clum A."/>
            <person name="Drula E."/>
            <person name="Henrissat B."/>
            <person name="Kohler A."/>
            <person name="Grigoriev I.V."/>
            <person name="Martin F.M."/>
            <person name="Hacquard S."/>
        </authorList>
    </citation>
    <scope>NUCLEOTIDE SEQUENCE</scope>
    <source>
        <strain evidence="2">MPI-SDFR-AT-0117</strain>
    </source>
</reference>
<organism evidence="2 3">
    <name type="scientific">Plectosphaerella plurivora</name>
    <dbReference type="NCBI Taxonomy" id="936078"/>
    <lineage>
        <taxon>Eukaryota</taxon>
        <taxon>Fungi</taxon>
        <taxon>Dikarya</taxon>
        <taxon>Ascomycota</taxon>
        <taxon>Pezizomycotina</taxon>
        <taxon>Sordariomycetes</taxon>
        <taxon>Hypocreomycetidae</taxon>
        <taxon>Glomerellales</taxon>
        <taxon>Plectosphaerellaceae</taxon>
        <taxon>Plectosphaerella</taxon>
    </lineage>
</organism>
<feature type="region of interest" description="Disordered" evidence="1">
    <location>
        <begin position="500"/>
        <end position="653"/>
    </location>
</feature>
<dbReference type="AlphaFoldDB" id="A0A9P8V870"/>
<feature type="compositionally biased region" description="Basic and acidic residues" evidence="1">
    <location>
        <begin position="500"/>
        <end position="520"/>
    </location>
</feature>
<comment type="caution">
    <text evidence="2">The sequence shown here is derived from an EMBL/GenBank/DDBJ whole genome shotgun (WGS) entry which is preliminary data.</text>
</comment>
<evidence type="ECO:0000256" key="1">
    <source>
        <dbReference type="SAM" id="MobiDB-lite"/>
    </source>
</evidence>
<keyword evidence="3" id="KW-1185">Reference proteome</keyword>
<accession>A0A9P8V870</accession>
<feature type="compositionally biased region" description="Low complexity" evidence="1">
    <location>
        <begin position="615"/>
        <end position="624"/>
    </location>
</feature>
<dbReference type="Proteomes" id="UP000770015">
    <property type="component" value="Unassembled WGS sequence"/>
</dbReference>
<protein>
    <submittedName>
        <fullName evidence="2">Uncharacterized protein</fullName>
    </submittedName>
</protein>
<dbReference type="EMBL" id="JAGSXJ010000018">
    <property type="protein sequence ID" value="KAH6682111.1"/>
    <property type="molecule type" value="Genomic_DNA"/>
</dbReference>
<sequence length="861" mass="96686">MMIEAGDVIKFAELAWKVIDSGWSDDLNASRQYREFFDDVGHLGQSLEQLTSVIENAHQSFHGRNIRPPPLSFGWDERTMVEIVGDFRATLAECRRLIERNRSYAVGSGPVRNVSWNALVMPLVDRLRRRIAVHENKIQLFIQPFTIDLRTRMHEDLVQRIDHVYEEVQGTRADVQRLSRQMEALRRFLDPSSLMTLDGPPQATAAESVDVPDHLQEMLEDLFEQHPDRNEPDYEGPSLSDVADAFVRQLVTLPPRLGEDDESGTEEQQYLALVTCHFLMDKMEHSPEFSLASATSHWPRYVKGLQRELKVASKMFNESISEESLDEIADALQIPLIWEEEVKAPYIATASMPASMEKLLELPLQAPPRQWGRIKLFRYLDGSDRQFRLMISGGDENKATASETRTVDFDLDNACLTPRYASCGGSDALEVILEYRGETFELEFTSRPELYLFQQALTGYEVVDNYMPYMVRTIFVFDGSKVMLQEYASLQLWLSARMEGEPTSSHHDSSDLYEVQDFRRPSVQTSSRAATFRTSGDLHSQSPTSSRQSWVLPSSPQNGPSRRLYSPTPQQASPPNRTMSSPTVDPGARRTSSGFNFFRRQTHEQQRQRTPSVFSSSSNSSSSSATATLRRGVRQDSISAQSATTNMTSVSTSTRAVSISGAANVAGVGTLHSKPPEPMLVLFTRHGETGAHGIVAVQLDHDATVNYRDCKCIKSDRCPVSVLSMQKGGVLPVLRLGGIEGTVTNPARWNILPLAEAMKGQQLSGGVFGGRGDNQWRRVIRMSMCFDTVSGRKEFAGMPCNCRSDGPGTTQRELMECLAQCHRGKLGFVRESHRRSTAAWHTRRFGRQANVVVDRWQLGVD</sequence>
<evidence type="ECO:0000313" key="2">
    <source>
        <dbReference type="EMBL" id="KAH6682111.1"/>
    </source>
</evidence>
<gene>
    <name evidence="2" type="ORF">F5X68DRAFT_23945</name>
</gene>